<accession>A0A9Q0T0L4</accession>
<evidence type="ECO:0000313" key="1">
    <source>
        <dbReference type="EMBL" id="KAJ6696273.1"/>
    </source>
</evidence>
<comment type="caution">
    <text evidence="1">The sequence shown here is derived from an EMBL/GenBank/DDBJ whole genome shotgun (WGS) entry which is preliminary data.</text>
</comment>
<dbReference type="AlphaFoldDB" id="A0A9Q0T0L4"/>
<proteinExistence type="predicted"/>
<dbReference type="Proteomes" id="UP001151752">
    <property type="component" value="Chromosome 3"/>
</dbReference>
<name>A0A9Q0T0L4_9ROSI</name>
<gene>
    <name evidence="1" type="ORF">OIU74_015211</name>
</gene>
<protein>
    <submittedName>
        <fullName evidence="1">PENTATRICOPEPTIDE REPEAT-CONTAINING PROTEIN</fullName>
    </submittedName>
</protein>
<sequence>MTSQLLEPIACPPSPLHHVPNFPHNLTALSYQKLKQTHQPVNISQQKNQSNFSLLDNKPLNTSKYASVLDSCKCPKLGKQVHAHTIKTGFDADGFVDTKLLQMYARCGHVRREPPVPALNVQDEEHFYVEDNRTFDGIRVAI</sequence>
<evidence type="ECO:0000313" key="2">
    <source>
        <dbReference type="Proteomes" id="UP001151752"/>
    </source>
</evidence>
<organism evidence="1 2">
    <name type="scientific">Salix koriyanagi</name>
    <dbReference type="NCBI Taxonomy" id="2511006"/>
    <lineage>
        <taxon>Eukaryota</taxon>
        <taxon>Viridiplantae</taxon>
        <taxon>Streptophyta</taxon>
        <taxon>Embryophyta</taxon>
        <taxon>Tracheophyta</taxon>
        <taxon>Spermatophyta</taxon>
        <taxon>Magnoliopsida</taxon>
        <taxon>eudicotyledons</taxon>
        <taxon>Gunneridae</taxon>
        <taxon>Pentapetalae</taxon>
        <taxon>rosids</taxon>
        <taxon>fabids</taxon>
        <taxon>Malpighiales</taxon>
        <taxon>Salicaceae</taxon>
        <taxon>Saliceae</taxon>
        <taxon>Salix</taxon>
    </lineage>
</organism>
<dbReference type="EMBL" id="JAPFFM010000017">
    <property type="protein sequence ID" value="KAJ6696273.1"/>
    <property type="molecule type" value="Genomic_DNA"/>
</dbReference>
<reference evidence="1" key="2">
    <citation type="journal article" date="2023" name="Int. J. Mol. Sci.">
        <title>De Novo Assembly and Annotation of 11 Diverse Shrub Willow (Salix) Genomes Reveals Novel Gene Organization in Sex-Linked Regions.</title>
        <authorList>
            <person name="Hyden B."/>
            <person name="Feng K."/>
            <person name="Yates T.B."/>
            <person name="Jawdy S."/>
            <person name="Cereghino C."/>
            <person name="Smart L.B."/>
            <person name="Muchero W."/>
        </authorList>
    </citation>
    <scope>NUCLEOTIDE SEQUENCE</scope>
    <source>
        <tissue evidence="1">Shoot tip</tissue>
    </source>
</reference>
<keyword evidence="2" id="KW-1185">Reference proteome</keyword>
<reference evidence="1" key="1">
    <citation type="submission" date="2022-11" db="EMBL/GenBank/DDBJ databases">
        <authorList>
            <person name="Hyden B.L."/>
            <person name="Feng K."/>
            <person name="Yates T."/>
            <person name="Jawdy S."/>
            <person name="Smart L.B."/>
            <person name="Muchero W."/>
        </authorList>
    </citation>
    <scope>NUCLEOTIDE SEQUENCE</scope>
    <source>
        <tissue evidence="1">Shoot tip</tissue>
    </source>
</reference>